<name>A0A7L4ZRW1_9FLAO</name>
<sequence>MIENITISIPSIPIKTLSFLFTLAINNIEPPIIKNSTDIFEFIDKPTNNKKSGKTFKQ</sequence>
<accession>A0A7L4ZRW1</accession>
<keyword evidence="2" id="KW-1185">Reference proteome</keyword>
<gene>
    <name evidence="1" type="ORF">IMCC3317_46040</name>
</gene>
<evidence type="ECO:0000313" key="2">
    <source>
        <dbReference type="Proteomes" id="UP000464657"/>
    </source>
</evidence>
<reference evidence="1 2" key="1">
    <citation type="journal article" date="2013" name="Int. J. Syst. Evol. Microbiol.">
        <title>Kordia antarctica sp. nov., isolated from Antarctic seawater.</title>
        <authorList>
            <person name="Baek K."/>
            <person name="Choi A."/>
            <person name="Kang I."/>
            <person name="Lee K."/>
            <person name="Cho J.C."/>
        </authorList>
    </citation>
    <scope>NUCLEOTIDE SEQUENCE [LARGE SCALE GENOMIC DNA]</scope>
    <source>
        <strain evidence="1 2">IMCC3317</strain>
    </source>
</reference>
<proteinExistence type="predicted"/>
<dbReference type="EMBL" id="CP019288">
    <property type="protein sequence ID" value="QHI39199.1"/>
    <property type="molecule type" value="Genomic_DNA"/>
</dbReference>
<dbReference type="Proteomes" id="UP000464657">
    <property type="component" value="Chromosome"/>
</dbReference>
<evidence type="ECO:0000313" key="1">
    <source>
        <dbReference type="EMBL" id="QHI39199.1"/>
    </source>
</evidence>
<organism evidence="1 2">
    <name type="scientific">Kordia antarctica</name>
    <dbReference type="NCBI Taxonomy" id="1218801"/>
    <lineage>
        <taxon>Bacteria</taxon>
        <taxon>Pseudomonadati</taxon>
        <taxon>Bacteroidota</taxon>
        <taxon>Flavobacteriia</taxon>
        <taxon>Flavobacteriales</taxon>
        <taxon>Flavobacteriaceae</taxon>
        <taxon>Kordia</taxon>
    </lineage>
</organism>
<dbReference type="KEGG" id="kan:IMCC3317_46040"/>
<dbReference type="AlphaFoldDB" id="A0A7L4ZRW1"/>
<protein>
    <submittedName>
        <fullName evidence="1">Uncharacterized protein</fullName>
    </submittedName>
</protein>